<dbReference type="PANTHER" id="PTHR43272:SF6">
    <property type="entry name" value="LONG CHAIN ACYL-COA SYNTHETASE 1"/>
    <property type="match status" value="1"/>
</dbReference>
<dbReference type="GO" id="GO:0005783">
    <property type="term" value="C:endoplasmic reticulum"/>
    <property type="evidence" value="ECO:0007669"/>
    <property type="project" value="TreeGrafter"/>
</dbReference>
<reference evidence="2 3" key="2">
    <citation type="journal article" date="2017" name="Front. Plant Sci.">
        <title>Gene Classification and Mining of Molecular Markers Useful in Red Clover (Trifolium pratense) Breeding.</title>
        <authorList>
            <person name="Istvanek J."/>
            <person name="Dluhosova J."/>
            <person name="Dluhos P."/>
            <person name="Patkova L."/>
            <person name="Nedelnik J."/>
            <person name="Repkova J."/>
        </authorList>
    </citation>
    <scope>NUCLEOTIDE SEQUENCE [LARGE SCALE GENOMIC DNA]</scope>
    <source>
        <strain evidence="3">cv. Tatra</strain>
        <tissue evidence="2">Young leaves</tissue>
    </source>
</reference>
<feature type="domain" description="AMP-dependent synthetase/ligase" evidence="1">
    <location>
        <begin position="3"/>
        <end position="49"/>
    </location>
</feature>
<reference evidence="2 3" key="1">
    <citation type="journal article" date="2014" name="Am. J. Bot.">
        <title>Genome assembly and annotation for red clover (Trifolium pratense; Fabaceae).</title>
        <authorList>
            <person name="Istvanek J."/>
            <person name="Jaros M."/>
            <person name="Krenek A."/>
            <person name="Repkova J."/>
        </authorList>
    </citation>
    <scope>NUCLEOTIDE SEQUENCE [LARGE SCALE GENOMIC DNA]</scope>
    <source>
        <strain evidence="3">cv. Tatra</strain>
        <tissue evidence="2">Young leaves</tissue>
    </source>
</reference>
<organism evidence="2 3">
    <name type="scientific">Trifolium pratense</name>
    <name type="common">Red clover</name>
    <dbReference type="NCBI Taxonomy" id="57577"/>
    <lineage>
        <taxon>Eukaryota</taxon>
        <taxon>Viridiplantae</taxon>
        <taxon>Streptophyta</taxon>
        <taxon>Embryophyta</taxon>
        <taxon>Tracheophyta</taxon>
        <taxon>Spermatophyta</taxon>
        <taxon>Magnoliopsida</taxon>
        <taxon>eudicotyledons</taxon>
        <taxon>Gunneridae</taxon>
        <taxon>Pentapetalae</taxon>
        <taxon>rosids</taxon>
        <taxon>fabids</taxon>
        <taxon>Fabales</taxon>
        <taxon>Fabaceae</taxon>
        <taxon>Papilionoideae</taxon>
        <taxon>50 kb inversion clade</taxon>
        <taxon>NPAAA clade</taxon>
        <taxon>Hologalegina</taxon>
        <taxon>IRL clade</taxon>
        <taxon>Trifolieae</taxon>
        <taxon>Trifolium</taxon>
    </lineage>
</organism>
<sequence length="49" mass="5116">MHIGSALHASGAQPGSRIGVYGSNCPQWIVAMEACCAHSLVCVPLYDTL</sequence>
<dbReference type="EMBL" id="ASHM01117490">
    <property type="protein sequence ID" value="PNX70975.1"/>
    <property type="molecule type" value="Genomic_DNA"/>
</dbReference>
<name>A0A2K3KXG4_TRIPR</name>
<evidence type="ECO:0000313" key="3">
    <source>
        <dbReference type="Proteomes" id="UP000236291"/>
    </source>
</evidence>
<accession>A0A2K3KXG4</accession>
<dbReference type="GO" id="GO:0010025">
    <property type="term" value="P:wax biosynthetic process"/>
    <property type="evidence" value="ECO:0007669"/>
    <property type="project" value="TreeGrafter"/>
</dbReference>
<dbReference type="Pfam" id="PF00501">
    <property type="entry name" value="AMP-binding"/>
    <property type="match status" value="1"/>
</dbReference>
<dbReference type="STRING" id="57577.A0A2K3KXG4"/>
<protein>
    <submittedName>
        <fullName evidence="2">Long chain acyl-CoA synthetase 1-like protein</fullName>
    </submittedName>
</protein>
<dbReference type="SUPFAM" id="SSF56801">
    <property type="entry name" value="Acetyl-CoA synthetase-like"/>
    <property type="match status" value="1"/>
</dbReference>
<feature type="non-terminal residue" evidence="2">
    <location>
        <position position="49"/>
    </location>
</feature>
<dbReference type="ExpressionAtlas" id="A0A2K3KXG4">
    <property type="expression patterns" value="baseline"/>
</dbReference>
<dbReference type="Gene3D" id="3.40.50.980">
    <property type="match status" value="1"/>
</dbReference>
<dbReference type="GO" id="GO:0004467">
    <property type="term" value="F:long-chain fatty acid-CoA ligase activity"/>
    <property type="evidence" value="ECO:0007669"/>
    <property type="project" value="TreeGrafter"/>
</dbReference>
<gene>
    <name evidence="2" type="ORF">L195_g057931</name>
</gene>
<comment type="caution">
    <text evidence="2">The sequence shown here is derived from an EMBL/GenBank/DDBJ whole genome shotgun (WGS) entry which is preliminary data.</text>
</comment>
<dbReference type="InterPro" id="IPR000873">
    <property type="entry name" value="AMP-dep_synth/lig_dom"/>
</dbReference>
<dbReference type="AlphaFoldDB" id="A0A2K3KXG4"/>
<evidence type="ECO:0000313" key="2">
    <source>
        <dbReference type="EMBL" id="PNX70975.1"/>
    </source>
</evidence>
<dbReference type="PANTHER" id="PTHR43272">
    <property type="entry name" value="LONG-CHAIN-FATTY-ACID--COA LIGASE"/>
    <property type="match status" value="1"/>
</dbReference>
<dbReference type="GO" id="GO:0016020">
    <property type="term" value="C:membrane"/>
    <property type="evidence" value="ECO:0007669"/>
    <property type="project" value="TreeGrafter"/>
</dbReference>
<dbReference type="Proteomes" id="UP000236291">
    <property type="component" value="Unassembled WGS sequence"/>
</dbReference>
<evidence type="ECO:0000259" key="1">
    <source>
        <dbReference type="Pfam" id="PF00501"/>
    </source>
</evidence>
<dbReference type="GO" id="GO:0010143">
    <property type="term" value="P:cutin biosynthetic process"/>
    <property type="evidence" value="ECO:0007669"/>
    <property type="project" value="TreeGrafter"/>
</dbReference>
<proteinExistence type="predicted"/>